<feature type="region of interest" description="Disordered" evidence="3">
    <location>
        <begin position="22"/>
        <end position="46"/>
    </location>
</feature>
<keyword evidence="6" id="KW-1185">Reference proteome</keyword>
<name>A0A2U1NLX2_ARTAN</name>
<keyword evidence="5" id="KW-0371">Homeobox</keyword>
<dbReference type="PROSITE" id="PS51294">
    <property type="entry name" value="HTH_MYB"/>
    <property type="match status" value="1"/>
</dbReference>
<dbReference type="EMBL" id="PKPP01002554">
    <property type="protein sequence ID" value="PWA74514.1"/>
    <property type="molecule type" value="Genomic_DNA"/>
</dbReference>
<feature type="compositionally biased region" description="Basic and acidic residues" evidence="3">
    <location>
        <begin position="72"/>
        <end position="83"/>
    </location>
</feature>
<gene>
    <name evidence="5" type="ORF">CTI12_AA250690</name>
</gene>
<protein>
    <submittedName>
        <fullName evidence="5">Homeodomain-like protein</fullName>
    </submittedName>
</protein>
<organism evidence="5 6">
    <name type="scientific">Artemisia annua</name>
    <name type="common">Sweet wormwood</name>
    <dbReference type="NCBI Taxonomy" id="35608"/>
    <lineage>
        <taxon>Eukaryota</taxon>
        <taxon>Viridiplantae</taxon>
        <taxon>Streptophyta</taxon>
        <taxon>Embryophyta</taxon>
        <taxon>Tracheophyta</taxon>
        <taxon>Spermatophyta</taxon>
        <taxon>Magnoliopsida</taxon>
        <taxon>eudicotyledons</taxon>
        <taxon>Gunneridae</taxon>
        <taxon>Pentapetalae</taxon>
        <taxon>asterids</taxon>
        <taxon>campanulids</taxon>
        <taxon>Asterales</taxon>
        <taxon>Asteraceae</taxon>
        <taxon>Asteroideae</taxon>
        <taxon>Anthemideae</taxon>
        <taxon>Artemisiinae</taxon>
        <taxon>Artemisia</taxon>
    </lineage>
</organism>
<dbReference type="OrthoDB" id="2143914at2759"/>
<feature type="domain" description="HTH myb-type" evidence="4">
    <location>
        <begin position="1"/>
        <end position="23"/>
    </location>
</feature>
<evidence type="ECO:0000259" key="4">
    <source>
        <dbReference type="PROSITE" id="PS51294"/>
    </source>
</evidence>
<dbReference type="GO" id="GO:0003677">
    <property type="term" value="F:DNA binding"/>
    <property type="evidence" value="ECO:0007669"/>
    <property type="project" value="UniProtKB-KW"/>
</dbReference>
<dbReference type="STRING" id="35608.A0A2U1NLX2"/>
<dbReference type="Gene3D" id="1.10.10.60">
    <property type="entry name" value="Homeodomain-like"/>
    <property type="match status" value="1"/>
</dbReference>
<evidence type="ECO:0000313" key="5">
    <source>
        <dbReference type="EMBL" id="PWA74514.1"/>
    </source>
</evidence>
<sequence>MLLPGRTDNAVKNHWNLTLRRRGLTRASESESTQSDDDNEGLKNKRRRCVSVSDVSSCDGMTVLTLLPPGDDGEKKKGGDEVEKQTVEIEDTCLVDVMRKMIAKEVRSYIDELRAKDGLSFGSVFAQQSD</sequence>
<feature type="region of interest" description="Disordered" evidence="3">
    <location>
        <begin position="63"/>
        <end position="83"/>
    </location>
</feature>
<evidence type="ECO:0000256" key="3">
    <source>
        <dbReference type="SAM" id="MobiDB-lite"/>
    </source>
</evidence>
<reference evidence="5 6" key="1">
    <citation type="journal article" date="2018" name="Mol. Plant">
        <title>The genome of Artemisia annua provides insight into the evolution of Asteraceae family and artemisinin biosynthesis.</title>
        <authorList>
            <person name="Shen Q."/>
            <person name="Zhang L."/>
            <person name="Liao Z."/>
            <person name="Wang S."/>
            <person name="Yan T."/>
            <person name="Shi P."/>
            <person name="Liu M."/>
            <person name="Fu X."/>
            <person name="Pan Q."/>
            <person name="Wang Y."/>
            <person name="Lv Z."/>
            <person name="Lu X."/>
            <person name="Zhang F."/>
            <person name="Jiang W."/>
            <person name="Ma Y."/>
            <person name="Chen M."/>
            <person name="Hao X."/>
            <person name="Li L."/>
            <person name="Tang Y."/>
            <person name="Lv G."/>
            <person name="Zhou Y."/>
            <person name="Sun X."/>
            <person name="Brodelius P.E."/>
            <person name="Rose J.K.C."/>
            <person name="Tang K."/>
        </authorList>
    </citation>
    <scope>NUCLEOTIDE SEQUENCE [LARGE SCALE GENOMIC DNA]</scope>
    <source>
        <strain evidence="6">cv. Huhao1</strain>
        <tissue evidence="5">Leaf</tissue>
    </source>
</reference>
<evidence type="ECO:0000313" key="6">
    <source>
        <dbReference type="Proteomes" id="UP000245207"/>
    </source>
</evidence>
<keyword evidence="2" id="KW-0539">Nucleus</keyword>
<proteinExistence type="predicted"/>
<evidence type="ECO:0000256" key="2">
    <source>
        <dbReference type="ARBA" id="ARBA00023242"/>
    </source>
</evidence>
<dbReference type="InterPro" id="IPR017930">
    <property type="entry name" value="Myb_dom"/>
</dbReference>
<dbReference type="AlphaFoldDB" id="A0A2U1NLX2"/>
<evidence type="ECO:0000256" key="1">
    <source>
        <dbReference type="ARBA" id="ARBA00004123"/>
    </source>
</evidence>
<dbReference type="GO" id="GO:0005634">
    <property type="term" value="C:nucleus"/>
    <property type="evidence" value="ECO:0007669"/>
    <property type="project" value="UniProtKB-SubCell"/>
</dbReference>
<keyword evidence="5" id="KW-0238">DNA-binding</keyword>
<comment type="caution">
    <text evidence="5">The sequence shown here is derived from an EMBL/GenBank/DDBJ whole genome shotgun (WGS) entry which is preliminary data.</text>
</comment>
<accession>A0A2U1NLX2</accession>
<comment type="subcellular location">
    <subcellularLocation>
        <location evidence="1">Nucleus</location>
    </subcellularLocation>
</comment>
<dbReference type="Proteomes" id="UP000245207">
    <property type="component" value="Unassembled WGS sequence"/>
</dbReference>